<accession>A0A660SP64</accession>
<feature type="transmembrane region" description="Helical" evidence="7">
    <location>
        <begin position="49"/>
        <end position="76"/>
    </location>
</feature>
<evidence type="ECO:0000256" key="7">
    <source>
        <dbReference type="RuleBase" id="RU363032"/>
    </source>
</evidence>
<feature type="domain" description="ABC transmembrane type-1" evidence="8">
    <location>
        <begin position="49"/>
        <end position="248"/>
    </location>
</feature>
<dbReference type="SUPFAM" id="SSF161098">
    <property type="entry name" value="MetI-like"/>
    <property type="match status" value="1"/>
</dbReference>
<dbReference type="CDD" id="cd06261">
    <property type="entry name" value="TM_PBP2"/>
    <property type="match status" value="1"/>
</dbReference>
<name>A0A660SP64_UNCT6</name>
<feature type="transmembrane region" description="Helical" evidence="7">
    <location>
        <begin position="233"/>
        <end position="251"/>
    </location>
</feature>
<evidence type="ECO:0000313" key="10">
    <source>
        <dbReference type="Proteomes" id="UP000271125"/>
    </source>
</evidence>
<dbReference type="InterPro" id="IPR035906">
    <property type="entry name" value="MetI-like_sf"/>
</dbReference>
<comment type="subcellular location">
    <subcellularLocation>
        <location evidence="1 7">Cell membrane</location>
        <topology evidence="1 7">Multi-pass membrane protein</topology>
    </subcellularLocation>
</comment>
<sequence>MKYFKLLLFIALGLIGVSFLIIPILSILLGTPFVDIKTAVLSREVVNSIILTLFSGLISTIIGIVIGIPIAYLIAFKDFRGKGLLESIIDVPVMIPHTAAGIALLSVFGSRGLLGNMFSVFGIKFVGTIGGIIIGMMFVSITYLINASKEGFKSIDRKYIKASMTLGANEFGTFFHIILPLSFKDIISGSIMSWARAISEFGAIVILAYHPMIAPVLIYERFSTYGLKYSRPVVFLIIVISLIIFIILRIISNKMKNFRDK</sequence>
<keyword evidence="5 7" id="KW-1133">Transmembrane helix</keyword>
<proteinExistence type="inferred from homology"/>
<dbReference type="Gene3D" id="1.10.3720.10">
    <property type="entry name" value="MetI-like"/>
    <property type="match status" value="1"/>
</dbReference>
<reference evidence="9 10" key="1">
    <citation type="submission" date="2018-06" db="EMBL/GenBank/DDBJ databases">
        <title>Extensive metabolic versatility and redundancy in microbially diverse, dynamic hydrothermal sediments.</title>
        <authorList>
            <person name="Dombrowski N."/>
            <person name="Teske A."/>
            <person name="Baker B.J."/>
        </authorList>
    </citation>
    <scope>NUCLEOTIDE SEQUENCE [LARGE SCALE GENOMIC DNA]</scope>
    <source>
        <strain evidence="9">B10_G13</strain>
    </source>
</reference>
<evidence type="ECO:0000256" key="2">
    <source>
        <dbReference type="ARBA" id="ARBA00022448"/>
    </source>
</evidence>
<feature type="transmembrane region" description="Helical" evidence="7">
    <location>
        <begin position="121"/>
        <end position="145"/>
    </location>
</feature>
<organism evidence="9 10">
    <name type="scientific">candidate division TA06 bacterium</name>
    <dbReference type="NCBI Taxonomy" id="2250710"/>
    <lineage>
        <taxon>Bacteria</taxon>
        <taxon>Bacteria division TA06</taxon>
    </lineage>
</organism>
<feature type="transmembrane region" description="Helical" evidence="7">
    <location>
        <begin position="7"/>
        <end position="29"/>
    </location>
</feature>
<dbReference type="EMBL" id="QNBD01000008">
    <property type="protein sequence ID" value="RKX72594.1"/>
    <property type="molecule type" value="Genomic_DNA"/>
</dbReference>
<dbReference type="InterPro" id="IPR000515">
    <property type="entry name" value="MetI-like"/>
</dbReference>
<evidence type="ECO:0000256" key="4">
    <source>
        <dbReference type="ARBA" id="ARBA00022692"/>
    </source>
</evidence>
<evidence type="ECO:0000256" key="5">
    <source>
        <dbReference type="ARBA" id="ARBA00022989"/>
    </source>
</evidence>
<keyword evidence="6 7" id="KW-0472">Membrane</keyword>
<comment type="similarity">
    <text evidence="7">Belongs to the binding-protein-dependent transport system permease family.</text>
</comment>
<comment type="caution">
    <text evidence="9">The sequence shown here is derived from an EMBL/GenBank/DDBJ whole genome shotgun (WGS) entry which is preliminary data.</text>
</comment>
<feature type="transmembrane region" description="Helical" evidence="7">
    <location>
        <begin position="88"/>
        <end position="109"/>
    </location>
</feature>
<evidence type="ECO:0000256" key="3">
    <source>
        <dbReference type="ARBA" id="ARBA00022475"/>
    </source>
</evidence>
<dbReference type="PANTHER" id="PTHR30183:SF3">
    <property type="entry name" value="MOLYBDENUM TRANSPORT SYSTEM PERMEASE PROTEIN MODB"/>
    <property type="match status" value="1"/>
</dbReference>
<evidence type="ECO:0000259" key="8">
    <source>
        <dbReference type="PROSITE" id="PS50928"/>
    </source>
</evidence>
<evidence type="ECO:0000256" key="6">
    <source>
        <dbReference type="ARBA" id="ARBA00023136"/>
    </source>
</evidence>
<evidence type="ECO:0000313" key="9">
    <source>
        <dbReference type="EMBL" id="RKX72594.1"/>
    </source>
</evidence>
<dbReference type="PANTHER" id="PTHR30183">
    <property type="entry name" value="MOLYBDENUM TRANSPORT SYSTEM PERMEASE PROTEIN MODB"/>
    <property type="match status" value="1"/>
</dbReference>
<protein>
    <submittedName>
        <fullName evidence="9">Molybdenum ABC transporter permease</fullName>
    </submittedName>
</protein>
<dbReference type="AlphaFoldDB" id="A0A660SP64"/>
<keyword evidence="3" id="KW-1003">Cell membrane</keyword>
<evidence type="ECO:0000256" key="1">
    <source>
        <dbReference type="ARBA" id="ARBA00004651"/>
    </source>
</evidence>
<dbReference type="PROSITE" id="PS50928">
    <property type="entry name" value="ABC_TM1"/>
    <property type="match status" value="1"/>
</dbReference>
<keyword evidence="4 7" id="KW-0812">Transmembrane</keyword>
<dbReference type="GO" id="GO:0055085">
    <property type="term" value="P:transmembrane transport"/>
    <property type="evidence" value="ECO:0007669"/>
    <property type="project" value="InterPro"/>
</dbReference>
<dbReference type="GO" id="GO:0005886">
    <property type="term" value="C:plasma membrane"/>
    <property type="evidence" value="ECO:0007669"/>
    <property type="project" value="UniProtKB-SubCell"/>
</dbReference>
<feature type="transmembrane region" description="Helical" evidence="7">
    <location>
        <begin position="194"/>
        <end position="213"/>
    </location>
</feature>
<gene>
    <name evidence="9" type="ORF">DRP43_00325</name>
</gene>
<dbReference type="Proteomes" id="UP000271125">
    <property type="component" value="Unassembled WGS sequence"/>
</dbReference>
<keyword evidence="2 7" id="KW-0813">Transport</keyword>
<dbReference type="Pfam" id="PF00528">
    <property type="entry name" value="BPD_transp_1"/>
    <property type="match status" value="1"/>
</dbReference>